<feature type="transmembrane region" description="Helical" evidence="2">
    <location>
        <begin position="188"/>
        <end position="210"/>
    </location>
</feature>
<evidence type="ECO:0000256" key="2">
    <source>
        <dbReference type="SAM" id="Phobius"/>
    </source>
</evidence>
<comment type="caution">
    <text evidence="3">The sequence shown here is derived from an EMBL/GenBank/DDBJ whole genome shotgun (WGS) entry which is preliminary data.</text>
</comment>
<gene>
    <name evidence="3" type="ORF">RSSM_01587</name>
</gene>
<dbReference type="AlphaFoldDB" id="M5ULU2"/>
<evidence type="ECO:0000313" key="4">
    <source>
        <dbReference type="Proteomes" id="UP000011885"/>
    </source>
</evidence>
<evidence type="ECO:0000313" key="3">
    <source>
        <dbReference type="EMBL" id="EMI56988.1"/>
    </source>
</evidence>
<feature type="compositionally biased region" description="Low complexity" evidence="1">
    <location>
        <begin position="291"/>
        <end position="328"/>
    </location>
</feature>
<evidence type="ECO:0000256" key="1">
    <source>
        <dbReference type="SAM" id="MobiDB-lite"/>
    </source>
</evidence>
<accession>M5ULU2</accession>
<feature type="compositionally biased region" description="Polar residues" evidence="1">
    <location>
        <begin position="231"/>
        <end position="247"/>
    </location>
</feature>
<feature type="compositionally biased region" description="Low complexity" evidence="1">
    <location>
        <begin position="53"/>
        <end position="85"/>
    </location>
</feature>
<feature type="compositionally biased region" description="Acidic residues" evidence="1">
    <location>
        <begin position="281"/>
        <end position="290"/>
    </location>
</feature>
<sequence length="756" mass="80616">MAVPFSVRCVSCHGRLKVTDESLVGAIVACPRCGSMVQIAEPEQTAGDPPPTATTSPTTPSGHAAPPPKQSASPQHPQSPQQEPSPQTPTPPQPKMVVGDEAVDSEEMTRSDMFGDADIFADEPGVDPQPAPLPDPRQVARPTEHSGPPPVETTPAEKPASGTSDEPTDWESDGNWASEPKRRRQKQLLMGATGLGGLAVLAILAMWLLGGDSAPDTIAMQTPGTSAPPASENTDSSTNPESTEQSETAAPTTPNDTDDGPAQNAIDDVLNETTAPPVDSNDADSSDVDTSDTPGGTTDSSETPLPGLGGPIPTDLLPDDILGGQTPPTNTPPPGADAEGSNGDESDAPLMEMPAGLEAFTQLLDLPGNAPDAPPTMPQAAPAEELMIDSAADAMLDPMLLATPPPEVNIDNVMKFRVAIQSEGYPLSSFVLVCSEITQVPIQLDWVALDLADVSLAQPVRDRTPGWKPIGELLGTITKELGLVIEKDENRLLITIDKEELTQRLNPVIALDDFADEADSVKQWVDGFVEQTEWEERERIGLRALVTDCLRAARGMPQKLEQSALSHWSMTAECLSESQPGSEDSDVFPDHWPLLEGGKSGAQLDTAIALAGLLRKTARDNRATCIVNWDDARQRRLSPGQLVLPYANQPAGKMLSQSLAPMGLQTRVADESHWWVGTEATYDRMPLLVIGDELGPRREEVIARIYEAAARADTLILIKHDPVSDRYLGLVPRFLYRQLPGILKPFTAQPAALPTP</sequence>
<dbReference type="PATRIC" id="fig|1263870.3.peg.1698"/>
<feature type="region of interest" description="Disordered" evidence="1">
    <location>
        <begin position="213"/>
        <end position="349"/>
    </location>
</feature>
<proteinExistence type="predicted"/>
<keyword evidence="4" id="KW-1185">Reference proteome</keyword>
<name>M5ULU2_9BACT</name>
<organism evidence="3 4">
    <name type="scientific">Rhodopirellula sallentina SM41</name>
    <dbReference type="NCBI Taxonomy" id="1263870"/>
    <lineage>
        <taxon>Bacteria</taxon>
        <taxon>Pseudomonadati</taxon>
        <taxon>Planctomycetota</taxon>
        <taxon>Planctomycetia</taxon>
        <taxon>Pirellulales</taxon>
        <taxon>Pirellulaceae</taxon>
        <taxon>Rhodopirellula</taxon>
    </lineage>
</organism>
<feature type="region of interest" description="Disordered" evidence="1">
    <location>
        <begin position="42"/>
        <end position="97"/>
    </location>
</feature>
<dbReference type="EMBL" id="ANOH01000116">
    <property type="protein sequence ID" value="EMI56988.1"/>
    <property type="molecule type" value="Genomic_DNA"/>
</dbReference>
<dbReference type="RefSeq" id="WP_008676099.1">
    <property type="nucleotide sequence ID" value="NZ_ANOH01000116.1"/>
</dbReference>
<keyword evidence="2" id="KW-0472">Membrane</keyword>
<dbReference type="Proteomes" id="UP000011885">
    <property type="component" value="Unassembled WGS sequence"/>
</dbReference>
<reference evidence="3 4" key="1">
    <citation type="journal article" date="2013" name="Mar. Genomics">
        <title>Expression of sulfatases in Rhodopirellula baltica and the diversity of sulfatases in the genus Rhodopirellula.</title>
        <authorList>
            <person name="Wegner C.E."/>
            <person name="Richter-Heitmann T."/>
            <person name="Klindworth A."/>
            <person name="Klockow C."/>
            <person name="Richter M."/>
            <person name="Achstetter T."/>
            <person name="Glockner F.O."/>
            <person name="Harder J."/>
        </authorList>
    </citation>
    <scope>NUCLEOTIDE SEQUENCE [LARGE SCALE GENOMIC DNA]</scope>
    <source>
        <strain evidence="3 4">SM41</strain>
    </source>
</reference>
<feature type="region of interest" description="Disordered" evidence="1">
    <location>
        <begin position="118"/>
        <end position="183"/>
    </location>
</feature>
<keyword evidence="2" id="KW-1133">Transmembrane helix</keyword>
<keyword evidence="2" id="KW-0812">Transmembrane</keyword>
<protein>
    <submittedName>
        <fullName evidence="3">Uncharacterized protein</fullName>
    </submittedName>
</protein>